<evidence type="ECO:0000313" key="11">
    <source>
        <dbReference type="EMBL" id="HGT82452.1"/>
    </source>
</evidence>
<evidence type="ECO:0000259" key="8">
    <source>
        <dbReference type="Pfam" id="PF00924"/>
    </source>
</evidence>
<keyword evidence="5 7" id="KW-1133">Transmembrane helix</keyword>
<proteinExistence type="inferred from homology"/>
<comment type="similarity">
    <text evidence="2">Belongs to the MscS (TC 1.A.23) family.</text>
</comment>
<dbReference type="Gene3D" id="3.30.70.100">
    <property type="match status" value="1"/>
</dbReference>
<protein>
    <submittedName>
        <fullName evidence="11">Mechanosensitive ion channel family protein</fullName>
    </submittedName>
</protein>
<feature type="domain" description="Mechanosensitive ion channel MscS C-terminal" evidence="9">
    <location>
        <begin position="181"/>
        <end position="262"/>
    </location>
</feature>
<dbReference type="AlphaFoldDB" id="A0A7J3M071"/>
<sequence>MIEEIFDLVLKTVDLPLYGEVKVKDVLFAIVVVVIASVIAKFIVMSLRRSLADKMRKDQLELLVKAVYAVVIIFAFVSVTPALGINLTGLLVAGGIIGVAIGFASQRVISNFLSGLFLIAERPIRIGDQIVVDNISGIVEDMSIMSTIVRTYDGLYVRIPNERVFTSNITNPVANVARRFEYAIQISYRDDANKAIEIIRNVVERHPFALKIPPPQVFVDSLGDSGVNIIARIWAPSSVWYEVKMSLLWEIKVELEKNGIEIPFPQRVVWFGKEA</sequence>
<dbReference type="InterPro" id="IPR049142">
    <property type="entry name" value="MS_channel_1st"/>
</dbReference>
<dbReference type="GO" id="GO:0008381">
    <property type="term" value="F:mechanosensitive monoatomic ion channel activity"/>
    <property type="evidence" value="ECO:0007669"/>
    <property type="project" value="InterPro"/>
</dbReference>
<keyword evidence="3" id="KW-1003">Cell membrane</keyword>
<dbReference type="Pfam" id="PF21082">
    <property type="entry name" value="MS_channel_3rd"/>
    <property type="match status" value="1"/>
</dbReference>
<name>A0A7J3M071_ARCFL</name>
<keyword evidence="6 7" id="KW-0472">Membrane</keyword>
<evidence type="ECO:0000259" key="10">
    <source>
        <dbReference type="Pfam" id="PF21088"/>
    </source>
</evidence>
<evidence type="ECO:0000256" key="6">
    <source>
        <dbReference type="ARBA" id="ARBA00023136"/>
    </source>
</evidence>
<dbReference type="GO" id="GO:0005886">
    <property type="term" value="C:plasma membrane"/>
    <property type="evidence" value="ECO:0007669"/>
    <property type="project" value="UniProtKB-SubCell"/>
</dbReference>
<evidence type="ECO:0000256" key="1">
    <source>
        <dbReference type="ARBA" id="ARBA00004651"/>
    </source>
</evidence>
<accession>A0A7J3M071</accession>
<comment type="subcellular location">
    <subcellularLocation>
        <location evidence="1">Cell membrane</location>
        <topology evidence="1">Multi-pass membrane protein</topology>
    </subcellularLocation>
</comment>
<dbReference type="PROSITE" id="PS01246">
    <property type="entry name" value="UPF0003"/>
    <property type="match status" value="1"/>
</dbReference>
<dbReference type="InterPro" id="IPR010920">
    <property type="entry name" value="LSM_dom_sf"/>
</dbReference>
<dbReference type="Pfam" id="PF21088">
    <property type="entry name" value="MS_channel_1st"/>
    <property type="match status" value="1"/>
</dbReference>
<dbReference type="EMBL" id="DSYZ01000043">
    <property type="protein sequence ID" value="HGT82452.1"/>
    <property type="molecule type" value="Genomic_DNA"/>
</dbReference>
<evidence type="ECO:0000256" key="4">
    <source>
        <dbReference type="ARBA" id="ARBA00022692"/>
    </source>
</evidence>
<dbReference type="InterPro" id="IPR011066">
    <property type="entry name" value="MscS_channel_C_sf"/>
</dbReference>
<evidence type="ECO:0000259" key="9">
    <source>
        <dbReference type="Pfam" id="PF21082"/>
    </source>
</evidence>
<dbReference type="InterPro" id="IPR049278">
    <property type="entry name" value="MS_channel_C"/>
</dbReference>
<evidence type="ECO:0000256" key="7">
    <source>
        <dbReference type="SAM" id="Phobius"/>
    </source>
</evidence>
<dbReference type="InterPro" id="IPR006685">
    <property type="entry name" value="MscS_channel_2nd"/>
</dbReference>
<dbReference type="InterPro" id="IPR011014">
    <property type="entry name" value="MscS_channel_TM-2"/>
</dbReference>
<comment type="caution">
    <text evidence="11">The sequence shown here is derived from an EMBL/GenBank/DDBJ whole genome shotgun (WGS) entry which is preliminary data.</text>
</comment>
<dbReference type="Gene3D" id="1.10.287.1260">
    <property type="match status" value="1"/>
</dbReference>
<keyword evidence="4 7" id="KW-0812">Transmembrane</keyword>
<dbReference type="SUPFAM" id="SSF82689">
    <property type="entry name" value="Mechanosensitive channel protein MscS (YggB), C-terminal domain"/>
    <property type="match status" value="1"/>
</dbReference>
<dbReference type="SUPFAM" id="SSF50182">
    <property type="entry name" value="Sm-like ribonucleoproteins"/>
    <property type="match status" value="1"/>
</dbReference>
<dbReference type="Gene3D" id="2.30.30.60">
    <property type="match status" value="1"/>
</dbReference>
<dbReference type="PANTHER" id="PTHR30221">
    <property type="entry name" value="SMALL-CONDUCTANCE MECHANOSENSITIVE CHANNEL"/>
    <property type="match status" value="1"/>
</dbReference>
<feature type="domain" description="Mechanosensitive ion channel MscS" evidence="8">
    <location>
        <begin position="108"/>
        <end position="172"/>
    </location>
</feature>
<feature type="transmembrane region" description="Helical" evidence="7">
    <location>
        <begin position="59"/>
        <end position="77"/>
    </location>
</feature>
<feature type="transmembrane region" description="Helical" evidence="7">
    <location>
        <begin position="26"/>
        <end position="47"/>
    </location>
</feature>
<feature type="transmembrane region" description="Helical" evidence="7">
    <location>
        <begin position="83"/>
        <end position="104"/>
    </location>
</feature>
<dbReference type="Pfam" id="PF00924">
    <property type="entry name" value="MS_channel_2nd"/>
    <property type="match status" value="1"/>
</dbReference>
<dbReference type="SUPFAM" id="SSF82861">
    <property type="entry name" value="Mechanosensitive channel protein MscS (YggB), transmembrane region"/>
    <property type="match status" value="1"/>
</dbReference>
<dbReference type="InterPro" id="IPR023408">
    <property type="entry name" value="MscS_beta-dom_sf"/>
</dbReference>
<reference evidence="11" key="1">
    <citation type="journal article" date="2020" name="mSystems">
        <title>Genome- and Community-Level Interaction Insights into Carbon Utilization and Element Cycling Functions of Hydrothermarchaeota in Hydrothermal Sediment.</title>
        <authorList>
            <person name="Zhou Z."/>
            <person name="Liu Y."/>
            <person name="Xu W."/>
            <person name="Pan J."/>
            <person name="Luo Z.H."/>
            <person name="Li M."/>
        </authorList>
    </citation>
    <scope>NUCLEOTIDE SEQUENCE [LARGE SCALE GENOMIC DNA]</scope>
    <source>
        <strain evidence="11">SpSt-587</strain>
    </source>
</reference>
<dbReference type="PANTHER" id="PTHR30221:SF20">
    <property type="entry name" value="SMALL-CONDUCTANCE MECHANOSENSITIVE CHANNEL"/>
    <property type="match status" value="1"/>
</dbReference>
<evidence type="ECO:0000256" key="2">
    <source>
        <dbReference type="ARBA" id="ARBA00008017"/>
    </source>
</evidence>
<organism evidence="11">
    <name type="scientific">Archaeoglobus fulgidus</name>
    <dbReference type="NCBI Taxonomy" id="2234"/>
    <lineage>
        <taxon>Archaea</taxon>
        <taxon>Methanobacteriati</taxon>
        <taxon>Methanobacteriota</taxon>
        <taxon>Archaeoglobi</taxon>
        <taxon>Archaeoglobales</taxon>
        <taxon>Archaeoglobaceae</taxon>
        <taxon>Archaeoglobus</taxon>
    </lineage>
</organism>
<dbReference type="InterPro" id="IPR006686">
    <property type="entry name" value="MscS_channel_CS"/>
</dbReference>
<evidence type="ECO:0000256" key="5">
    <source>
        <dbReference type="ARBA" id="ARBA00022989"/>
    </source>
</evidence>
<gene>
    <name evidence="11" type="ORF">ENT52_01825</name>
</gene>
<dbReference type="InterPro" id="IPR045275">
    <property type="entry name" value="MscS_archaea/bacteria_type"/>
</dbReference>
<feature type="domain" description="Mechanosensitive ion channel transmembrane helices 2/3" evidence="10">
    <location>
        <begin position="66"/>
        <end position="106"/>
    </location>
</feature>
<evidence type="ECO:0000256" key="3">
    <source>
        <dbReference type="ARBA" id="ARBA00022475"/>
    </source>
</evidence>